<dbReference type="InterPro" id="IPR038330">
    <property type="entry name" value="TspO/MBR-related_sf"/>
</dbReference>
<dbReference type="Proteomes" id="UP000244005">
    <property type="component" value="Unassembled WGS sequence"/>
</dbReference>
<protein>
    <submittedName>
        <fullName evidence="8">Uncharacterized protein</fullName>
    </submittedName>
</protein>
<evidence type="ECO:0000256" key="4">
    <source>
        <dbReference type="ARBA" id="ARBA00022989"/>
    </source>
</evidence>
<keyword evidence="9" id="KW-1185">Reference proteome</keyword>
<proteinExistence type="inferred from homology"/>
<dbReference type="CDD" id="cd15904">
    <property type="entry name" value="TSPO_MBR"/>
    <property type="match status" value="1"/>
</dbReference>
<dbReference type="PANTHER" id="PTHR10057">
    <property type="entry name" value="PERIPHERAL-TYPE BENZODIAZEPINE RECEPTOR"/>
    <property type="match status" value="1"/>
</dbReference>
<evidence type="ECO:0000256" key="7">
    <source>
        <dbReference type="SAM" id="SignalP"/>
    </source>
</evidence>
<evidence type="ECO:0000256" key="1">
    <source>
        <dbReference type="ARBA" id="ARBA00004141"/>
    </source>
</evidence>
<keyword evidence="7" id="KW-0732">Signal</keyword>
<evidence type="ECO:0000256" key="6">
    <source>
        <dbReference type="SAM" id="Phobius"/>
    </source>
</evidence>
<dbReference type="Pfam" id="PF03073">
    <property type="entry name" value="TspO_MBR"/>
    <property type="match status" value="1"/>
</dbReference>
<feature type="transmembrane region" description="Helical" evidence="6">
    <location>
        <begin position="212"/>
        <end position="232"/>
    </location>
</feature>
<organism evidence="8 9">
    <name type="scientific">Marchantia polymorpha</name>
    <name type="common">Common liverwort</name>
    <name type="synonym">Marchantia aquatica</name>
    <dbReference type="NCBI Taxonomy" id="3197"/>
    <lineage>
        <taxon>Eukaryota</taxon>
        <taxon>Viridiplantae</taxon>
        <taxon>Streptophyta</taxon>
        <taxon>Embryophyta</taxon>
        <taxon>Marchantiophyta</taxon>
        <taxon>Marchantiopsida</taxon>
        <taxon>Marchantiidae</taxon>
        <taxon>Marchantiales</taxon>
        <taxon>Marchantiaceae</taxon>
        <taxon>Marchantia</taxon>
    </lineage>
</organism>
<evidence type="ECO:0000313" key="8">
    <source>
        <dbReference type="EMBL" id="PTQ38551.1"/>
    </source>
</evidence>
<sequence length="277" mass="29985">MSPMAAILSLPLSPLCSSTLPLSNRASASGSSSLAAQNSRSTPVSSSRFHSIVVDRTSSSPSRFLWKQHTGLRMNTEGLAKRSRDPQIAAQERAETVKKTRNYVAATINKPGVKSLIVAVAIPFVLGAIDGLANSPNTDWYFGLKKPSWQPPSFLFGGTWSILYPLMGLASWLIWAEGGFQVQGKALTLYAIQLVLNLAWPVIFFGKQNLGLALVEIIALVVAVAATVKAFQPVNHVAANLMKPYLGWVIFAAILNANLWYINRNNSTAVVEQPHAE</sequence>
<dbReference type="Gramene" id="Mp3g12180.1">
    <property type="protein sequence ID" value="Mp3g12180.1.cds1"/>
    <property type="gene ID" value="Mp3g12180"/>
</dbReference>
<comment type="subcellular location">
    <subcellularLocation>
        <location evidence="1">Membrane</location>
        <topology evidence="1">Multi-pass membrane protein</topology>
    </subcellularLocation>
</comment>
<keyword evidence="3 6" id="KW-0812">Transmembrane</keyword>
<keyword evidence="4 6" id="KW-1133">Transmembrane helix</keyword>
<dbReference type="EMBL" id="KZ772722">
    <property type="protein sequence ID" value="PTQ38551.1"/>
    <property type="molecule type" value="Genomic_DNA"/>
</dbReference>
<feature type="transmembrane region" description="Helical" evidence="6">
    <location>
        <begin position="154"/>
        <end position="175"/>
    </location>
</feature>
<feature type="transmembrane region" description="Helical" evidence="6">
    <location>
        <begin position="187"/>
        <end position="205"/>
    </location>
</feature>
<dbReference type="PANTHER" id="PTHR10057:SF0">
    <property type="entry name" value="TRANSLOCATOR PROTEIN"/>
    <property type="match status" value="1"/>
</dbReference>
<feature type="signal peptide" evidence="7">
    <location>
        <begin position="1"/>
        <end position="18"/>
    </location>
</feature>
<feature type="transmembrane region" description="Helical" evidence="6">
    <location>
        <begin position="116"/>
        <end position="133"/>
    </location>
</feature>
<evidence type="ECO:0000256" key="3">
    <source>
        <dbReference type="ARBA" id="ARBA00022692"/>
    </source>
</evidence>
<keyword evidence="5 6" id="KW-0472">Membrane</keyword>
<name>A0A2R6WXH3_MARPO</name>
<dbReference type="InterPro" id="IPR004307">
    <property type="entry name" value="TspO_MBR"/>
</dbReference>
<gene>
    <name evidence="8" type="ORF">MARPO_0050s0023</name>
</gene>
<dbReference type="FunFam" id="1.20.1260.100:FF:000001">
    <property type="entry name" value="translocator protein 2"/>
    <property type="match status" value="1"/>
</dbReference>
<dbReference type="GO" id="GO:0016020">
    <property type="term" value="C:membrane"/>
    <property type="evidence" value="ECO:0000318"/>
    <property type="project" value="GO_Central"/>
</dbReference>
<comment type="similarity">
    <text evidence="2">Belongs to the TspO/BZRP family.</text>
</comment>
<dbReference type="AlphaFoldDB" id="A0A2R6WXH3"/>
<evidence type="ECO:0000313" key="9">
    <source>
        <dbReference type="Proteomes" id="UP000244005"/>
    </source>
</evidence>
<accession>A0A2R6WXH3</accession>
<reference evidence="9" key="1">
    <citation type="journal article" date="2017" name="Cell">
        <title>Insights into land plant evolution garnered from the Marchantia polymorpha genome.</title>
        <authorList>
            <person name="Bowman J.L."/>
            <person name="Kohchi T."/>
            <person name="Yamato K.T."/>
            <person name="Jenkins J."/>
            <person name="Shu S."/>
            <person name="Ishizaki K."/>
            <person name="Yamaoka S."/>
            <person name="Nishihama R."/>
            <person name="Nakamura Y."/>
            <person name="Berger F."/>
            <person name="Adam C."/>
            <person name="Aki S.S."/>
            <person name="Althoff F."/>
            <person name="Araki T."/>
            <person name="Arteaga-Vazquez M.A."/>
            <person name="Balasubrmanian S."/>
            <person name="Barry K."/>
            <person name="Bauer D."/>
            <person name="Boehm C.R."/>
            <person name="Briginshaw L."/>
            <person name="Caballero-Perez J."/>
            <person name="Catarino B."/>
            <person name="Chen F."/>
            <person name="Chiyoda S."/>
            <person name="Chovatia M."/>
            <person name="Davies K.M."/>
            <person name="Delmans M."/>
            <person name="Demura T."/>
            <person name="Dierschke T."/>
            <person name="Dolan L."/>
            <person name="Dorantes-Acosta A.E."/>
            <person name="Eklund D.M."/>
            <person name="Florent S.N."/>
            <person name="Flores-Sandoval E."/>
            <person name="Fujiyama A."/>
            <person name="Fukuzawa H."/>
            <person name="Galik B."/>
            <person name="Grimanelli D."/>
            <person name="Grimwood J."/>
            <person name="Grossniklaus U."/>
            <person name="Hamada T."/>
            <person name="Haseloff J."/>
            <person name="Hetherington A.J."/>
            <person name="Higo A."/>
            <person name="Hirakawa Y."/>
            <person name="Hundley H.N."/>
            <person name="Ikeda Y."/>
            <person name="Inoue K."/>
            <person name="Inoue S.I."/>
            <person name="Ishida S."/>
            <person name="Jia Q."/>
            <person name="Kakita M."/>
            <person name="Kanazawa T."/>
            <person name="Kawai Y."/>
            <person name="Kawashima T."/>
            <person name="Kennedy M."/>
            <person name="Kinose K."/>
            <person name="Kinoshita T."/>
            <person name="Kohara Y."/>
            <person name="Koide E."/>
            <person name="Komatsu K."/>
            <person name="Kopischke S."/>
            <person name="Kubo M."/>
            <person name="Kyozuka J."/>
            <person name="Lagercrantz U."/>
            <person name="Lin S.S."/>
            <person name="Lindquist E."/>
            <person name="Lipzen A.M."/>
            <person name="Lu C.W."/>
            <person name="De Luna E."/>
            <person name="Martienssen R.A."/>
            <person name="Minamino N."/>
            <person name="Mizutani M."/>
            <person name="Mizutani M."/>
            <person name="Mochizuki N."/>
            <person name="Monte I."/>
            <person name="Mosher R."/>
            <person name="Nagasaki H."/>
            <person name="Nakagami H."/>
            <person name="Naramoto S."/>
            <person name="Nishitani K."/>
            <person name="Ohtani M."/>
            <person name="Okamoto T."/>
            <person name="Okumura M."/>
            <person name="Phillips J."/>
            <person name="Pollak B."/>
            <person name="Reinders A."/>
            <person name="Rovekamp M."/>
            <person name="Sano R."/>
            <person name="Sawa S."/>
            <person name="Schmid M.W."/>
            <person name="Shirakawa M."/>
            <person name="Solano R."/>
            <person name="Spunde A."/>
            <person name="Suetsugu N."/>
            <person name="Sugano S."/>
            <person name="Sugiyama A."/>
            <person name="Sun R."/>
            <person name="Suzuki Y."/>
            <person name="Takenaka M."/>
            <person name="Takezawa D."/>
            <person name="Tomogane H."/>
            <person name="Tsuzuki M."/>
            <person name="Ueda T."/>
            <person name="Umeda M."/>
            <person name="Ward J.M."/>
            <person name="Watanabe Y."/>
            <person name="Yazaki K."/>
            <person name="Yokoyama R."/>
            <person name="Yoshitake Y."/>
            <person name="Yotsui I."/>
            <person name="Zachgo S."/>
            <person name="Schmutz J."/>
        </authorList>
    </citation>
    <scope>NUCLEOTIDE SEQUENCE [LARGE SCALE GENOMIC DNA]</scope>
    <source>
        <strain evidence="9">Tak-1</strain>
    </source>
</reference>
<evidence type="ECO:0000256" key="5">
    <source>
        <dbReference type="ARBA" id="ARBA00023136"/>
    </source>
</evidence>
<dbReference type="OrthoDB" id="8841220at2759"/>
<feature type="chain" id="PRO_5015339065" evidence="7">
    <location>
        <begin position="19"/>
        <end position="277"/>
    </location>
</feature>
<dbReference type="OMA" id="WVDAGFH"/>
<dbReference type="GO" id="GO:0033013">
    <property type="term" value="P:tetrapyrrole metabolic process"/>
    <property type="evidence" value="ECO:0007669"/>
    <property type="project" value="UniProtKB-ARBA"/>
</dbReference>
<evidence type="ECO:0000256" key="2">
    <source>
        <dbReference type="ARBA" id="ARBA00007524"/>
    </source>
</evidence>
<feature type="transmembrane region" description="Helical" evidence="6">
    <location>
        <begin position="244"/>
        <end position="262"/>
    </location>
</feature>
<dbReference type="Gene3D" id="1.20.1260.100">
    <property type="entry name" value="TspO/MBR protein"/>
    <property type="match status" value="1"/>
</dbReference>